<comment type="caution">
    <text evidence="1">The sequence shown here is derived from an EMBL/GenBank/DDBJ whole genome shotgun (WGS) entry which is preliminary data.</text>
</comment>
<organism evidence="1 2">
    <name type="scientific">Rehmannia glutinosa</name>
    <name type="common">Chinese foxglove</name>
    <dbReference type="NCBI Taxonomy" id="99300"/>
    <lineage>
        <taxon>Eukaryota</taxon>
        <taxon>Viridiplantae</taxon>
        <taxon>Streptophyta</taxon>
        <taxon>Embryophyta</taxon>
        <taxon>Tracheophyta</taxon>
        <taxon>Spermatophyta</taxon>
        <taxon>Magnoliopsida</taxon>
        <taxon>eudicotyledons</taxon>
        <taxon>Gunneridae</taxon>
        <taxon>Pentapetalae</taxon>
        <taxon>asterids</taxon>
        <taxon>lamiids</taxon>
        <taxon>Lamiales</taxon>
        <taxon>Orobanchaceae</taxon>
        <taxon>Rehmannieae</taxon>
        <taxon>Rehmannia</taxon>
    </lineage>
</organism>
<protein>
    <submittedName>
        <fullName evidence="1">Uncharacterized protein</fullName>
    </submittedName>
</protein>
<evidence type="ECO:0000313" key="1">
    <source>
        <dbReference type="EMBL" id="KAK6128951.1"/>
    </source>
</evidence>
<reference evidence="1 2" key="1">
    <citation type="journal article" date="2021" name="Comput. Struct. Biotechnol. J.">
        <title>De novo genome assembly of the potent medicinal plant Rehmannia glutinosa using nanopore technology.</title>
        <authorList>
            <person name="Ma L."/>
            <person name="Dong C."/>
            <person name="Song C."/>
            <person name="Wang X."/>
            <person name="Zheng X."/>
            <person name="Niu Y."/>
            <person name="Chen S."/>
            <person name="Feng W."/>
        </authorList>
    </citation>
    <scope>NUCLEOTIDE SEQUENCE [LARGE SCALE GENOMIC DNA]</scope>
    <source>
        <strain evidence="1">DH-2019</strain>
    </source>
</reference>
<evidence type="ECO:0000313" key="2">
    <source>
        <dbReference type="Proteomes" id="UP001318860"/>
    </source>
</evidence>
<accession>A0ABR0V4F2</accession>
<gene>
    <name evidence="1" type="ORF">DH2020_037294</name>
</gene>
<dbReference type="EMBL" id="JABTTQ020001685">
    <property type="protein sequence ID" value="KAK6128951.1"/>
    <property type="molecule type" value="Genomic_DNA"/>
</dbReference>
<name>A0ABR0V4F2_REHGL</name>
<sequence>MSSSIKSRLYKPTGGMVASDIICMMTSRLCMGWSGSSNWLPIVLSSIRFRWEGALKTVIDNFSLAHFHLSAIKRTAQVNAIIQVWKVDVGNKITTYLENIIQQRRKTQYCYDAFGACDKYVLVEREYKSEVNNLEDVRVDVSLSASKYNIKIEVLLGDIRHELFKSFKKRRGD</sequence>
<proteinExistence type="predicted"/>
<dbReference type="Proteomes" id="UP001318860">
    <property type="component" value="Unassembled WGS sequence"/>
</dbReference>
<keyword evidence="2" id="KW-1185">Reference proteome</keyword>